<name>H1VBF8_COLHI</name>
<reference evidence="2" key="1">
    <citation type="journal article" date="2012" name="Nat. Genet.">
        <title>Lifestyle transitions in plant pathogenic Colletotrichum fungi deciphered by genome and transcriptome analyses.</title>
        <authorList>
            <person name="O'Connell R.J."/>
            <person name="Thon M.R."/>
            <person name="Hacquard S."/>
            <person name="Amyotte S.G."/>
            <person name="Kleemann J."/>
            <person name="Torres M.F."/>
            <person name="Damm U."/>
            <person name="Buiate E.A."/>
            <person name="Epstein L."/>
            <person name="Alkan N."/>
            <person name="Altmueller J."/>
            <person name="Alvarado-Balderrama L."/>
            <person name="Bauser C.A."/>
            <person name="Becker C."/>
            <person name="Birren B.W."/>
            <person name="Chen Z."/>
            <person name="Choi J."/>
            <person name="Crouch J.A."/>
            <person name="Duvick J.P."/>
            <person name="Farman M.A."/>
            <person name="Gan P."/>
            <person name="Heiman D."/>
            <person name="Henrissat B."/>
            <person name="Howard R.J."/>
            <person name="Kabbage M."/>
            <person name="Koch C."/>
            <person name="Kracher B."/>
            <person name="Kubo Y."/>
            <person name="Law A.D."/>
            <person name="Lebrun M.-H."/>
            <person name="Lee Y.-H."/>
            <person name="Miyara I."/>
            <person name="Moore N."/>
            <person name="Neumann U."/>
            <person name="Nordstroem K."/>
            <person name="Panaccione D.G."/>
            <person name="Panstruga R."/>
            <person name="Place M."/>
            <person name="Proctor R.H."/>
            <person name="Prusky D."/>
            <person name="Rech G."/>
            <person name="Reinhardt R."/>
            <person name="Rollins J.A."/>
            <person name="Rounsley S."/>
            <person name="Schardl C.L."/>
            <person name="Schwartz D.C."/>
            <person name="Shenoy N."/>
            <person name="Shirasu K."/>
            <person name="Sikhakolli U.R."/>
            <person name="Stueber K."/>
            <person name="Sukno S.A."/>
            <person name="Sweigard J.A."/>
            <person name="Takano Y."/>
            <person name="Takahara H."/>
            <person name="Trail F."/>
            <person name="van der Does H.C."/>
            <person name="Voll L.M."/>
            <person name="Will I."/>
            <person name="Young S."/>
            <person name="Zeng Q."/>
            <person name="Zhang J."/>
            <person name="Zhou S."/>
            <person name="Dickman M.B."/>
            <person name="Schulze-Lefert P."/>
            <person name="Ver Loren van Themaat E."/>
            <person name="Ma L.-J."/>
            <person name="Vaillancourt L.J."/>
        </authorList>
    </citation>
    <scope>NUCLEOTIDE SEQUENCE [LARGE SCALE GENOMIC DNA]</scope>
    <source>
        <strain evidence="2">IMI 349063</strain>
    </source>
</reference>
<gene>
    <name evidence="1" type="ORF">CH063_08864</name>
</gene>
<dbReference type="Proteomes" id="UP000007174">
    <property type="component" value="Unassembled WGS sequence"/>
</dbReference>
<dbReference type="EMBL" id="CACQ02002517">
    <property type="protein sequence ID" value="CCF37561.1"/>
    <property type="molecule type" value="Genomic_DNA"/>
</dbReference>
<evidence type="ECO:0000313" key="2">
    <source>
        <dbReference type="Proteomes" id="UP000007174"/>
    </source>
</evidence>
<accession>H1VBF8</accession>
<dbReference type="VEuPathDB" id="FungiDB:CH63R_03592"/>
<proteinExistence type="predicted"/>
<dbReference type="HOGENOM" id="CLU_1475073_0_0_1"/>
<evidence type="ECO:0000313" key="1">
    <source>
        <dbReference type="EMBL" id="CCF37561.1"/>
    </source>
</evidence>
<sequence>MTTVPPLPCLFFLPFPNTRQRKVTCRDGNIGRTCQRLTDTRSCYPRPIHLLHYHPPSSIASSVRSRGNAGEPLRLVPAGVNSADLTSYTTTTAPAMTIPSTFYHEFFGRRRTYVCVCVCVFVCRVFQSRPLLVEAPKPYIFNYTSAACAGVRSPAARLWAATFLSQMSCSFRFQSPLPSPGRN</sequence>
<protein>
    <submittedName>
        <fullName evidence="1">Uncharacterized protein</fullName>
    </submittedName>
</protein>
<organism evidence="1 2">
    <name type="scientific">Colletotrichum higginsianum (strain IMI 349063)</name>
    <name type="common">Crucifer anthracnose fungus</name>
    <dbReference type="NCBI Taxonomy" id="759273"/>
    <lineage>
        <taxon>Eukaryota</taxon>
        <taxon>Fungi</taxon>
        <taxon>Dikarya</taxon>
        <taxon>Ascomycota</taxon>
        <taxon>Pezizomycotina</taxon>
        <taxon>Sordariomycetes</taxon>
        <taxon>Hypocreomycetidae</taxon>
        <taxon>Glomerellales</taxon>
        <taxon>Glomerellaceae</taxon>
        <taxon>Colletotrichum</taxon>
        <taxon>Colletotrichum destructivum species complex</taxon>
    </lineage>
</organism>
<dbReference type="AlphaFoldDB" id="H1VBF8"/>